<dbReference type="InterPro" id="IPR013126">
    <property type="entry name" value="Hsp_70_fam"/>
</dbReference>
<reference evidence="4 5" key="1">
    <citation type="submission" date="2015-11" db="EMBL/GenBank/DDBJ databases">
        <title>Draft Genome Sequence of the Strain BR 10303 (Bradyrhizobium sp.) isolated from nodules of Centrolobium paraense.</title>
        <authorList>
            <person name="Zelli J.E."/>
            <person name="Simoes-Araujo J.L."/>
            <person name="Barauna A.C."/>
            <person name="Silva K."/>
        </authorList>
    </citation>
    <scope>NUCLEOTIDE SEQUENCE [LARGE SCALE GENOMIC DNA]</scope>
    <source>
        <strain evidence="4 5">BR 10303</strain>
    </source>
</reference>
<dbReference type="OrthoDB" id="9807934at2"/>
<keyword evidence="5" id="KW-1185">Reference proteome</keyword>
<dbReference type="Pfam" id="PF00012">
    <property type="entry name" value="HSP70"/>
    <property type="match status" value="2"/>
</dbReference>
<dbReference type="GO" id="GO:0140662">
    <property type="term" value="F:ATP-dependent protein folding chaperone"/>
    <property type="evidence" value="ECO:0007669"/>
    <property type="project" value="InterPro"/>
</dbReference>
<evidence type="ECO:0000256" key="3">
    <source>
        <dbReference type="ARBA" id="ARBA00022840"/>
    </source>
</evidence>
<dbReference type="PROSITE" id="PS01036">
    <property type="entry name" value="HSP70_3"/>
    <property type="match status" value="1"/>
</dbReference>
<keyword evidence="3" id="KW-0067">ATP-binding</keyword>
<dbReference type="InterPro" id="IPR018181">
    <property type="entry name" value="Heat_shock_70_CS"/>
</dbReference>
<dbReference type="SUPFAM" id="SSF53067">
    <property type="entry name" value="Actin-like ATPase domain"/>
    <property type="match status" value="2"/>
</dbReference>
<name>A0A109JTK2_9BRAD</name>
<dbReference type="InterPro" id="IPR042054">
    <property type="entry name" value="YegD-like"/>
</dbReference>
<dbReference type="EMBL" id="LNCU01000069">
    <property type="protein sequence ID" value="KWV54903.1"/>
    <property type="molecule type" value="Genomic_DNA"/>
</dbReference>
<proteinExistence type="inferred from homology"/>
<accession>A0A109JTK2</accession>
<dbReference type="PRINTS" id="PR00301">
    <property type="entry name" value="HEATSHOCK70"/>
</dbReference>
<dbReference type="CDD" id="cd10231">
    <property type="entry name" value="ASKHA_NBD_HSP70_YegD-like"/>
    <property type="match status" value="1"/>
</dbReference>
<comment type="similarity">
    <text evidence="1">Belongs to the heat shock protein 70 family.</text>
</comment>
<dbReference type="Proteomes" id="UP000057737">
    <property type="component" value="Unassembled WGS sequence"/>
</dbReference>
<dbReference type="InterPro" id="IPR043129">
    <property type="entry name" value="ATPase_NBD"/>
</dbReference>
<comment type="caution">
    <text evidence="4">The sequence shown here is derived from an EMBL/GenBank/DDBJ whole genome shotgun (WGS) entry which is preliminary data.</text>
</comment>
<evidence type="ECO:0000313" key="4">
    <source>
        <dbReference type="EMBL" id="KWV54903.1"/>
    </source>
</evidence>
<protein>
    <submittedName>
        <fullName evidence="4">Molecular chaperone Hsp70</fullName>
    </submittedName>
</protein>
<dbReference type="Gene3D" id="3.30.420.40">
    <property type="match status" value="2"/>
</dbReference>
<sequence length="439" mass="48148">MSSASPAISIGVDFGTSNTVIALSDGDGRVEAIRFDHGGRTHSVYVSALCFWEERPGSGLHPHAEGGPWAIEQFLEGRTIHRFIQSFKTFAASSAFNTTQIFRQRYKFEDLLAAFLRTLARHAGDGFNLGAPTIMVGRPVRFAGGNPNDELAMQRYKAAFERLGASHARYVYEPVGAAFSFARQLDHDATVLVADFGGGTSDFSVMRFSRAGGVLRAEPLGHAGIGIAGDTFDYRIVDHIVSPRLGKGSNYRSFDKVLPIPNHYYSSLARWHQLAMMKGNGDLRELQQLARTAIDPAPLHDFITIVDHDLGFALYRAVSDTKVALSSHDRVEFRFVREDIDIGATVTRRDFEAWIADDVERLGATVDEALAKAGITARDVEKVFLTGGTSFVPAVQRLFAERFGETRLTSADQFESIAYGLALIGHTQDPDRWTVAAAA</sequence>
<evidence type="ECO:0000256" key="1">
    <source>
        <dbReference type="ARBA" id="ARBA00007381"/>
    </source>
</evidence>
<dbReference type="PANTHER" id="PTHR19375">
    <property type="entry name" value="HEAT SHOCK PROTEIN 70KDA"/>
    <property type="match status" value="1"/>
</dbReference>
<evidence type="ECO:0000313" key="5">
    <source>
        <dbReference type="Proteomes" id="UP000057737"/>
    </source>
</evidence>
<dbReference type="AlphaFoldDB" id="A0A109JTK2"/>
<keyword evidence="2" id="KW-0547">Nucleotide-binding</keyword>
<evidence type="ECO:0000256" key="2">
    <source>
        <dbReference type="ARBA" id="ARBA00022741"/>
    </source>
</evidence>
<dbReference type="GO" id="GO:0005524">
    <property type="term" value="F:ATP binding"/>
    <property type="evidence" value="ECO:0007669"/>
    <property type="project" value="UniProtKB-KW"/>
</dbReference>
<organism evidence="4 5">
    <name type="scientific">Bradyrhizobium macuxiense</name>
    <dbReference type="NCBI Taxonomy" id="1755647"/>
    <lineage>
        <taxon>Bacteria</taxon>
        <taxon>Pseudomonadati</taxon>
        <taxon>Pseudomonadota</taxon>
        <taxon>Alphaproteobacteria</taxon>
        <taxon>Hyphomicrobiales</taxon>
        <taxon>Nitrobacteraceae</taxon>
        <taxon>Bradyrhizobium</taxon>
    </lineage>
</organism>
<gene>
    <name evidence="4" type="ORF">AS156_06370</name>
</gene>
<dbReference type="RefSeq" id="WP_066507625.1">
    <property type="nucleotide sequence ID" value="NZ_LNCU01000069.1"/>
</dbReference>